<dbReference type="EMBL" id="JAAWWB010000016">
    <property type="protein sequence ID" value="KAG6763645.1"/>
    <property type="molecule type" value="Genomic_DNA"/>
</dbReference>
<dbReference type="Proteomes" id="UP000886885">
    <property type="component" value="Chromosome 8D"/>
</dbReference>
<dbReference type="GO" id="GO:0051301">
    <property type="term" value="P:cell division"/>
    <property type="evidence" value="ECO:0007669"/>
    <property type="project" value="UniProtKB-KW"/>
</dbReference>
<evidence type="ECO:0000256" key="1">
    <source>
        <dbReference type="ARBA" id="ARBA00004413"/>
    </source>
</evidence>
<dbReference type="AlphaFoldDB" id="A0A8X7ZHX5"/>
<dbReference type="InterPro" id="IPR010369">
    <property type="entry name" value="SOK"/>
</dbReference>
<sequence length="361" mass="40101">MPPGSRVKILSIAVDWQEAHQKLQLDLQYTAGATCGTLPPARLASQIPPAYLGKPELLLLIPVMAATNPTDRGELSMANKYRDRETSPDRTKMTILPKSKSELKVAVVYYLTRNGQFEHPHFMEVPLSSPQGLQLKGDVTDRLNHLRGQGMARMYSWSSKRRYKNGFVWQDLSETDSIHPCGGHEYILKGSFLLETSQSFRYDTTSSRTSKVFSDIISSSSEDSNSPAIRRKNRSWTTFDDLEEYKVYKAKITGEIASEGTHNVSTQTDDNRRVKIDGTREIGHRGPSTMLGSKEEASKLSLKSSSKAVESLEVRSVEENGSSATIKCEKGGNDCPSGRMKPSVVLMKLVGCGSKRFSNKN</sequence>
<evidence type="ECO:0000256" key="7">
    <source>
        <dbReference type="ARBA" id="ARBA00024211"/>
    </source>
</evidence>
<dbReference type="PANTHER" id="PTHR31083:SF20">
    <property type="entry name" value="AUXIN-RESPONSIVE PROTEIN"/>
    <property type="match status" value="1"/>
</dbReference>
<evidence type="ECO:0000256" key="2">
    <source>
        <dbReference type="ARBA" id="ARBA00022473"/>
    </source>
</evidence>
<evidence type="ECO:0000256" key="6">
    <source>
        <dbReference type="ARBA" id="ARBA00023306"/>
    </source>
</evidence>
<evidence type="ECO:0000313" key="11">
    <source>
        <dbReference type="Proteomes" id="UP000886885"/>
    </source>
</evidence>
<evidence type="ECO:0000256" key="5">
    <source>
        <dbReference type="ARBA" id="ARBA00023136"/>
    </source>
</evidence>
<evidence type="ECO:0000259" key="9">
    <source>
        <dbReference type="Pfam" id="PF06136"/>
    </source>
</evidence>
<keyword evidence="2" id="KW-0217">Developmental protein</keyword>
<name>A0A8X7ZHX5_POPTO</name>
<organism evidence="10 11">
    <name type="scientific">Populus tomentosa</name>
    <name type="common">Chinese white poplar</name>
    <dbReference type="NCBI Taxonomy" id="118781"/>
    <lineage>
        <taxon>Eukaryota</taxon>
        <taxon>Viridiplantae</taxon>
        <taxon>Streptophyta</taxon>
        <taxon>Embryophyta</taxon>
        <taxon>Tracheophyta</taxon>
        <taxon>Spermatophyta</taxon>
        <taxon>Magnoliopsida</taxon>
        <taxon>eudicotyledons</taxon>
        <taxon>Gunneridae</taxon>
        <taxon>Pentapetalae</taxon>
        <taxon>rosids</taxon>
        <taxon>fabids</taxon>
        <taxon>Malpighiales</taxon>
        <taxon>Salicaceae</taxon>
        <taxon>Saliceae</taxon>
        <taxon>Populus</taxon>
    </lineage>
</organism>
<keyword evidence="5" id="KW-0472">Membrane</keyword>
<keyword evidence="3" id="KW-1003">Cell membrane</keyword>
<evidence type="ECO:0000256" key="4">
    <source>
        <dbReference type="ARBA" id="ARBA00022618"/>
    </source>
</evidence>
<feature type="region of interest" description="Disordered" evidence="8">
    <location>
        <begin position="320"/>
        <end position="340"/>
    </location>
</feature>
<evidence type="ECO:0000256" key="3">
    <source>
        <dbReference type="ARBA" id="ARBA00022475"/>
    </source>
</evidence>
<dbReference type="GO" id="GO:0005886">
    <property type="term" value="C:plasma membrane"/>
    <property type="evidence" value="ECO:0007669"/>
    <property type="project" value="UniProtKB-SubCell"/>
</dbReference>
<feature type="domain" description="SOSEKI DIX-like" evidence="9">
    <location>
        <begin position="105"/>
        <end position="193"/>
    </location>
</feature>
<gene>
    <name evidence="10" type="ORF">POTOM_031076</name>
</gene>
<evidence type="ECO:0000313" key="10">
    <source>
        <dbReference type="EMBL" id="KAG6763645.1"/>
    </source>
</evidence>
<dbReference type="PANTHER" id="PTHR31083">
    <property type="entry name" value="UPSTREAM OF FLC PROTEIN (DUF966)"/>
    <property type="match status" value="1"/>
</dbReference>
<dbReference type="InterPro" id="IPR048351">
    <property type="entry name" value="SOK_DIX"/>
</dbReference>
<evidence type="ECO:0000256" key="8">
    <source>
        <dbReference type="SAM" id="MobiDB-lite"/>
    </source>
</evidence>
<reference evidence="10" key="1">
    <citation type="journal article" date="2020" name="bioRxiv">
        <title>Hybrid origin of Populus tomentosa Carr. identified through genome sequencing and phylogenomic analysis.</title>
        <authorList>
            <person name="An X."/>
            <person name="Gao K."/>
            <person name="Chen Z."/>
            <person name="Li J."/>
            <person name="Yang X."/>
            <person name="Yang X."/>
            <person name="Zhou J."/>
            <person name="Guo T."/>
            <person name="Zhao T."/>
            <person name="Huang S."/>
            <person name="Miao D."/>
            <person name="Khan W.U."/>
            <person name="Rao P."/>
            <person name="Ye M."/>
            <person name="Lei B."/>
            <person name="Liao W."/>
            <person name="Wang J."/>
            <person name="Ji L."/>
            <person name="Li Y."/>
            <person name="Guo B."/>
            <person name="Mustafa N.S."/>
            <person name="Li S."/>
            <person name="Yun Q."/>
            <person name="Keller S.R."/>
            <person name="Mao J."/>
            <person name="Zhang R."/>
            <person name="Strauss S.H."/>
        </authorList>
    </citation>
    <scope>NUCLEOTIDE SEQUENCE</scope>
    <source>
        <strain evidence="10">GM15</strain>
        <tissue evidence="10">Leaf</tissue>
    </source>
</reference>
<dbReference type="GO" id="GO:0051258">
    <property type="term" value="P:protein polymerization"/>
    <property type="evidence" value="ECO:0007669"/>
    <property type="project" value="UniProtKB-ARBA"/>
</dbReference>
<protein>
    <recommendedName>
        <fullName evidence="9">SOSEKI DIX-like domain-containing protein</fullName>
    </recommendedName>
</protein>
<keyword evidence="6" id="KW-0131">Cell cycle</keyword>
<accession>A0A8X7ZHX5</accession>
<comment type="caution">
    <text evidence="10">The sequence shown here is derived from an EMBL/GenBank/DDBJ whole genome shotgun (WGS) entry which is preliminary data.</text>
</comment>
<keyword evidence="11" id="KW-1185">Reference proteome</keyword>
<keyword evidence="4" id="KW-0132">Cell division</keyword>
<proteinExistence type="inferred from homology"/>
<dbReference type="OrthoDB" id="1280899at2759"/>
<dbReference type="Pfam" id="PF06136">
    <property type="entry name" value="SOK"/>
    <property type="match status" value="1"/>
</dbReference>
<comment type="similarity">
    <text evidence="7">Belongs to the SOSEKI family.</text>
</comment>
<comment type="subcellular location">
    <subcellularLocation>
        <location evidence="1">Cell membrane</location>
        <topology evidence="1">Peripheral membrane protein</topology>
        <orientation evidence="1">Cytoplasmic side</orientation>
    </subcellularLocation>
</comment>